<evidence type="ECO:0000313" key="3">
    <source>
        <dbReference type="Proteomes" id="UP000591272"/>
    </source>
</evidence>
<feature type="domain" description="Mycothiol-dependent maleylpyruvate isomerase metal-binding" evidence="1">
    <location>
        <begin position="22"/>
        <end position="61"/>
    </location>
</feature>
<dbReference type="AlphaFoldDB" id="A0A7Y9GE92"/>
<dbReference type="InterPro" id="IPR024344">
    <property type="entry name" value="MDMPI_metal-binding"/>
</dbReference>
<dbReference type="RefSeq" id="WP_218935237.1">
    <property type="nucleotide sequence ID" value="NZ_BMRD01000040.1"/>
</dbReference>
<dbReference type="GO" id="GO:0046872">
    <property type="term" value="F:metal ion binding"/>
    <property type="evidence" value="ECO:0007669"/>
    <property type="project" value="InterPro"/>
</dbReference>
<sequence length="143" mass="15603">MTDTSWLGTPINVRPVPAEQQVAFIDLLRRLDADEWAKPTICPGWSVKDVAVHVLGDHIGRLSIYRDGFHVLHPQDGEAFPTFLDRINDGLSAGQAARWTTLVEECRPVLGNEGMEAVQALLAERGMSTIAAIAIANRCSVGQ</sequence>
<dbReference type="Pfam" id="PF11716">
    <property type="entry name" value="MDMPI_N"/>
    <property type="match status" value="1"/>
</dbReference>
<evidence type="ECO:0000313" key="2">
    <source>
        <dbReference type="EMBL" id="NYE14938.1"/>
    </source>
</evidence>
<reference evidence="2 3" key="1">
    <citation type="submission" date="2020-07" db="EMBL/GenBank/DDBJ databases">
        <title>Sequencing the genomes of 1000 actinobacteria strains.</title>
        <authorList>
            <person name="Klenk H.-P."/>
        </authorList>
    </citation>
    <scope>NUCLEOTIDE SEQUENCE [LARGE SCALE GENOMIC DNA]</scope>
    <source>
        <strain evidence="2 3">DSM 43461</strain>
    </source>
</reference>
<proteinExistence type="predicted"/>
<dbReference type="InterPro" id="IPR034660">
    <property type="entry name" value="DinB/YfiT-like"/>
</dbReference>
<keyword evidence="3" id="KW-1185">Reference proteome</keyword>
<evidence type="ECO:0000259" key="1">
    <source>
        <dbReference type="Pfam" id="PF11716"/>
    </source>
</evidence>
<dbReference type="SUPFAM" id="SSF109854">
    <property type="entry name" value="DinB/YfiT-like putative metalloenzymes"/>
    <property type="match status" value="1"/>
</dbReference>
<accession>A0A7Y9GE92</accession>
<dbReference type="Proteomes" id="UP000591272">
    <property type="component" value="Unassembled WGS sequence"/>
</dbReference>
<protein>
    <submittedName>
        <fullName evidence="2">Uncharacterized protein (TIGR03083 family)</fullName>
    </submittedName>
</protein>
<organism evidence="2 3">
    <name type="scientific">Actinomadura citrea</name>
    <dbReference type="NCBI Taxonomy" id="46158"/>
    <lineage>
        <taxon>Bacteria</taxon>
        <taxon>Bacillati</taxon>
        <taxon>Actinomycetota</taxon>
        <taxon>Actinomycetes</taxon>
        <taxon>Streptosporangiales</taxon>
        <taxon>Thermomonosporaceae</taxon>
        <taxon>Actinomadura</taxon>
    </lineage>
</organism>
<dbReference type="EMBL" id="JACCBT010000001">
    <property type="protein sequence ID" value="NYE14938.1"/>
    <property type="molecule type" value="Genomic_DNA"/>
</dbReference>
<gene>
    <name evidence="2" type="ORF">BJ999_005234</name>
</gene>
<comment type="caution">
    <text evidence="2">The sequence shown here is derived from an EMBL/GenBank/DDBJ whole genome shotgun (WGS) entry which is preliminary data.</text>
</comment>
<dbReference type="Gene3D" id="1.20.120.450">
    <property type="entry name" value="dinb family like domain"/>
    <property type="match status" value="1"/>
</dbReference>
<name>A0A7Y9GE92_9ACTN</name>